<keyword evidence="1" id="KW-0732">Signal</keyword>
<dbReference type="PROSITE" id="PS51257">
    <property type="entry name" value="PROKAR_LIPOPROTEIN"/>
    <property type="match status" value="1"/>
</dbReference>
<dbReference type="RefSeq" id="XP_046066187.1">
    <property type="nucleotide sequence ID" value="XM_046217410.1"/>
</dbReference>
<feature type="non-terminal residue" evidence="2">
    <location>
        <position position="1"/>
    </location>
</feature>
<feature type="signal peptide" evidence="1">
    <location>
        <begin position="1"/>
        <end position="19"/>
    </location>
</feature>
<organism evidence="2 3">
    <name type="scientific">Talaromyces proteolyticus</name>
    <dbReference type="NCBI Taxonomy" id="1131652"/>
    <lineage>
        <taxon>Eukaryota</taxon>
        <taxon>Fungi</taxon>
        <taxon>Dikarya</taxon>
        <taxon>Ascomycota</taxon>
        <taxon>Pezizomycotina</taxon>
        <taxon>Eurotiomycetes</taxon>
        <taxon>Eurotiomycetidae</taxon>
        <taxon>Eurotiales</taxon>
        <taxon>Trichocomaceae</taxon>
        <taxon>Talaromyces</taxon>
        <taxon>Talaromyces sect. Bacilispori</taxon>
    </lineage>
</organism>
<accession>A0AAD4PSY7</accession>
<dbReference type="EMBL" id="JAJTJA010000014">
    <property type="protein sequence ID" value="KAH8689904.1"/>
    <property type="molecule type" value="Genomic_DNA"/>
</dbReference>
<evidence type="ECO:0000313" key="3">
    <source>
        <dbReference type="Proteomes" id="UP001201262"/>
    </source>
</evidence>
<evidence type="ECO:0000313" key="2">
    <source>
        <dbReference type="EMBL" id="KAH8689904.1"/>
    </source>
</evidence>
<dbReference type="AlphaFoldDB" id="A0AAD4PSY7"/>
<gene>
    <name evidence="2" type="ORF">BGW36DRAFT_389928</name>
</gene>
<reference evidence="2" key="1">
    <citation type="submission" date="2021-12" db="EMBL/GenBank/DDBJ databases">
        <title>Convergent genome expansion in fungi linked to evolution of root-endophyte symbiosis.</title>
        <authorList>
            <consortium name="DOE Joint Genome Institute"/>
            <person name="Ke Y.-H."/>
            <person name="Bonito G."/>
            <person name="Liao H.-L."/>
            <person name="Looney B."/>
            <person name="Rojas-Flechas A."/>
            <person name="Nash J."/>
            <person name="Hameed K."/>
            <person name="Schadt C."/>
            <person name="Martin F."/>
            <person name="Crous P.W."/>
            <person name="Miettinen O."/>
            <person name="Magnuson J.K."/>
            <person name="Labbe J."/>
            <person name="Jacobson D."/>
            <person name="Doktycz M.J."/>
            <person name="Veneault-Fourrey C."/>
            <person name="Kuo A."/>
            <person name="Mondo S."/>
            <person name="Calhoun S."/>
            <person name="Riley R."/>
            <person name="Ohm R."/>
            <person name="LaButti K."/>
            <person name="Andreopoulos B."/>
            <person name="Pangilinan J."/>
            <person name="Nolan M."/>
            <person name="Tritt A."/>
            <person name="Clum A."/>
            <person name="Lipzen A."/>
            <person name="Daum C."/>
            <person name="Barry K."/>
            <person name="Grigoriev I.V."/>
            <person name="Vilgalys R."/>
        </authorList>
    </citation>
    <scope>NUCLEOTIDE SEQUENCE</scope>
    <source>
        <strain evidence="2">PMI_201</strain>
    </source>
</reference>
<evidence type="ECO:0008006" key="4">
    <source>
        <dbReference type="Google" id="ProtNLM"/>
    </source>
</evidence>
<keyword evidence="3" id="KW-1185">Reference proteome</keyword>
<feature type="chain" id="PRO_5041953299" description="Granulins domain-containing protein" evidence="1">
    <location>
        <begin position="20"/>
        <end position="104"/>
    </location>
</feature>
<dbReference type="Proteomes" id="UP001201262">
    <property type="component" value="Unassembled WGS sequence"/>
</dbReference>
<protein>
    <recommendedName>
        <fullName evidence="4">Granulins domain-containing protein</fullName>
    </recommendedName>
</protein>
<evidence type="ECO:0000256" key="1">
    <source>
        <dbReference type="SAM" id="SignalP"/>
    </source>
</evidence>
<proteinExistence type="predicted"/>
<dbReference type="GeneID" id="70247697"/>
<comment type="caution">
    <text evidence="2">The sequence shown here is derived from an EMBL/GenBank/DDBJ whole genome shotgun (WGS) entry which is preliminary data.</text>
</comment>
<name>A0AAD4PSY7_9EURO</name>
<sequence>MKFLAFTFVLLTSSCGVQSAGTSAFEGTPAVNQGPEFENADSIEGHQKSVLEGLHADAADVCPPAWPRPCPNSALCCSDAYPWCCPNFCCPNGYPYCGGDGRCV</sequence>